<dbReference type="AlphaFoldDB" id="D6WSN6"/>
<accession>D6WSN6</accession>
<keyword evidence="1" id="KW-0808">Transferase</keyword>
<protein>
    <recommendedName>
        <fullName evidence="1">Poly [ADP-ribose] polymerase</fullName>
        <shortName evidence="1">PARP</shortName>
        <ecNumber evidence="1">2.4.2.-</ecNumber>
    </recommendedName>
</protein>
<dbReference type="OMA" id="WESATHE"/>
<keyword evidence="4" id="KW-1185">Reference proteome</keyword>
<reference evidence="3 4" key="2">
    <citation type="journal article" date="2010" name="Nucleic Acids Res.">
        <title>BeetleBase in 2010: revisions to provide comprehensive genomic information for Tribolium castaneum.</title>
        <authorList>
            <person name="Kim H.S."/>
            <person name="Murphy T."/>
            <person name="Xia J."/>
            <person name="Caragea D."/>
            <person name="Park Y."/>
            <person name="Beeman R.W."/>
            <person name="Lorenzen M.D."/>
            <person name="Butcher S."/>
            <person name="Manak J.R."/>
            <person name="Brown S.J."/>
        </authorList>
    </citation>
    <scope>GENOME REANNOTATION</scope>
    <source>
        <strain evidence="3 4">Georgia GA2</strain>
    </source>
</reference>
<dbReference type="OrthoDB" id="6133115at2759"/>
<dbReference type="SUPFAM" id="SSF56399">
    <property type="entry name" value="ADP-ribosylation"/>
    <property type="match status" value="1"/>
</dbReference>
<keyword evidence="1" id="KW-0520">NAD</keyword>
<feature type="domain" description="PARP catalytic" evidence="2">
    <location>
        <begin position="19"/>
        <end position="228"/>
    </location>
</feature>
<dbReference type="EMBL" id="KQ971354">
    <property type="protein sequence ID" value="EFA05890.1"/>
    <property type="molecule type" value="Genomic_DNA"/>
</dbReference>
<dbReference type="InterPro" id="IPR051712">
    <property type="entry name" value="ARTD-AVP"/>
</dbReference>
<dbReference type="HOGENOM" id="CLU_014825_1_0_1"/>
<dbReference type="Proteomes" id="UP000007266">
    <property type="component" value="Linkage group 7"/>
</dbReference>
<dbReference type="EC" id="2.4.2.-" evidence="1"/>
<dbReference type="InterPro" id="IPR012317">
    <property type="entry name" value="Poly(ADP-ribose)pol_cat_dom"/>
</dbReference>
<organism evidence="3 4">
    <name type="scientific">Tribolium castaneum</name>
    <name type="common">Red flour beetle</name>
    <dbReference type="NCBI Taxonomy" id="7070"/>
    <lineage>
        <taxon>Eukaryota</taxon>
        <taxon>Metazoa</taxon>
        <taxon>Ecdysozoa</taxon>
        <taxon>Arthropoda</taxon>
        <taxon>Hexapoda</taxon>
        <taxon>Insecta</taxon>
        <taxon>Pterygota</taxon>
        <taxon>Neoptera</taxon>
        <taxon>Endopterygota</taxon>
        <taxon>Coleoptera</taxon>
        <taxon>Polyphaga</taxon>
        <taxon>Cucujiformia</taxon>
        <taxon>Tenebrionidae</taxon>
        <taxon>Tenebrionidae incertae sedis</taxon>
        <taxon>Tribolium</taxon>
    </lineage>
</organism>
<sequence length="228" mass="26071">MSAEKSCVNPRIVQEILRDPMTENWESATHEPYVLNTVDRNSLEFRRIKGIFQQTARGLQIDTLQRVENPFLLGQYLLKKKKMAGKYSGVTERLLFHGTRATYIDGICQFNFDWRKCGNSRGHKFGRGVSFAPEVSYAKHYTFGDNVMFLSKVLVGRSMVGGSLTVVPPESYDTTTNARNTVYVKYEDDDFYPLYVIHYSSAIDGVLNSILLRMRTESEGGSFRIFDD</sequence>
<dbReference type="GO" id="GO:0003950">
    <property type="term" value="F:NAD+ poly-ADP-ribosyltransferase activity"/>
    <property type="evidence" value="ECO:0000318"/>
    <property type="project" value="GO_Central"/>
</dbReference>
<name>D6WSN6_TRICA</name>
<dbReference type="PROSITE" id="PS51059">
    <property type="entry name" value="PARP_CATALYTIC"/>
    <property type="match status" value="1"/>
</dbReference>
<dbReference type="Pfam" id="PF00644">
    <property type="entry name" value="PARP"/>
    <property type="match status" value="1"/>
</dbReference>
<dbReference type="eggNOG" id="ENOG502QSC4">
    <property type="taxonomic scope" value="Eukaryota"/>
</dbReference>
<dbReference type="PANTHER" id="PTHR45740:SF2">
    <property type="entry name" value="POLY [ADP-RIBOSE] POLYMERASE"/>
    <property type="match status" value="1"/>
</dbReference>
<dbReference type="PANTHER" id="PTHR45740">
    <property type="entry name" value="POLY [ADP-RIBOSE] POLYMERASE"/>
    <property type="match status" value="1"/>
</dbReference>
<dbReference type="PhylomeDB" id="D6WSN6"/>
<evidence type="ECO:0000313" key="3">
    <source>
        <dbReference type="EMBL" id="EFA05890.1"/>
    </source>
</evidence>
<gene>
    <name evidence="3" type="primary">AUGUSTUS-3.0.2_08702</name>
    <name evidence="3" type="ORF">TcasGA2_TC008702</name>
</gene>
<dbReference type="InParanoid" id="D6WSN6"/>
<evidence type="ECO:0000256" key="1">
    <source>
        <dbReference type="RuleBase" id="RU362114"/>
    </source>
</evidence>
<keyword evidence="1" id="KW-0328">Glycosyltransferase</keyword>
<reference evidence="3 4" key="1">
    <citation type="journal article" date="2008" name="Nature">
        <title>The genome of the model beetle and pest Tribolium castaneum.</title>
        <authorList>
            <consortium name="Tribolium Genome Sequencing Consortium"/>
            <person name="Richards S."/>
            <person name="Gibbs R.A."/>
            <person name="Weinstock G.M."/>
            <person name="Brown S.J."/>
            <person name="Denell R."/>
            <person name="Beeman R.W."/>
            <person name="Gibbs R."/>
            <person name="Beeman R.W."/>
            <person name="Brown S.J."/>
            <person name="Bucher G."/>
            <person name="Friedrich M."/>
            <person name="Grimmelikhuijzen C.J."/>
            <person name="Klingler M."/>
            <person name="Lorenzen M."/>
            <person name="Richards S."/>
            <person name="Roth S."/>
            <person name="Schroder R."/>
            <person name="Tautz D."/>
            <person name="Zdobnov E.M."/>
            <person name="Muzny D."/>
            <person name="Gibbs R.A."/>
            <person name="Weinstock G.M."/>
            <person name="Attaway T."/>
            <person name="Bell S."/>
            <person name="Buhay C.J."/>
            <person name="Chandrabose M.N."/>
            <person name="Chavez D."/>
            <person name="Clerk-Blankenburg K.P."/>
            <person name="Cree A."/>
            <person name="Dao M."/>
            <person name="Davis C."/>
            <person name="Chacko J."/>
            <person name="Dinh H."/>
            <person name="Dugan-Rocha S."/>
            <person name="Fowler G."/>
            <person name="Garner T.T."/>
            <person name="Garnes J."/>
            <person name="Gnirke A."/>
            <person name="Hawes A."/>
            <person name="Hernandez J."/>
            <person name="Hines S."/>
            <person name="Holder M."/>
            <person name="Hume J."/>
            <person name="Jhangiani S.N."/>
            <person name="Joshi V."/>
            <person name="Khan Z.M."/>
            <person name="Jackson L."/>
            <person name="Kovar C."/>
            <person name="Kowis A."/>
            <person name="Lee S."/>
            <person name="Lewis L.R."/>
            <person name="Margolis J."/>
            <person name="Morgan M."/>
            <person name="Nazareth L.V."/>
            <person name="Nguyen N."/>
            <person name="Okwuonu G."/>
            <person name="Parker D."/>
            <person name="Richards S."/>
            <person name="Ruiz S.J."/>
            <person name="Santibanez J."/>
            <person name="Savard J."/>
            <person name="Scherer S.E."/>
            <person name="Schneider B."/>
            <person name="Sodergren E."/>
            <person name="Tautz D."/>
            <person name="Vattahil S."/>
            <person name="Villasana D."/>
            <person name="White C.S."/>
            <person name="Wright R."/>
            <person name="Park Y."/>
            <person name="Beeman R.W."/>
            <person name="Lord J."/>
            <person name="Oppert B."/>
            <person name="Lorenzen M."/>
            <person name="Brown S."/>
            <person name="Wang L."/>
            <person name="Savard J."/>
            <person name="Tautz D."/>
            <person name="Richards S."/>
            <person name="Weinstock G."/>
            <person name="Gibbs R.A."/>
            <person name="Liu Y."/>
            <person name="Worley K."/>
            <person name="Weinstock G."/>
            <person name="Elsik C.G."/>
            <person name="Reese J.T."/>
            <person name="Elhaik E."/>
            <person name="Landan G."/>
            <person name="Graur D."/>
            <person name="Arensburger P."/>
            <person name="Atkinson P."/>
            <person name="Beeman R.W."/>
            <person name="Beidler J."/>
            <person name="Brown S.J."/>
            <person name="Demuth J.P."/>
            <person name="Drury D.W."/>
            <person name="Du Y.Z."/>
            <person name="Fujiwara H."/>
            <person name="Lorenzen M."/>
            <person name="Maselli V."/>
            <person name="Osanai M."/>
            <person name="Park Y."/>
            <person name="Robertson H.M."/>
            <person name="Tu Z."/>
            <person name="Wang J.J."/>
            <person name="Wang S."/>
            <person name="Richards S."/>
            <person name="Song H."/>
            <person name="Zhang L."/>
            <person name="Sodergren E."/>
            <person name="Werner D."/>
            <person name="Stanke M."/>
            <person name="Morgenstern B."/>
            <person name="Solovyev V."/>
            <person name="Kosarev P."/>
            <person name="Brown G."/>
            <person name="Chen H.C."/>
            <person name="Ermolaeva O."/>
            <person name="Hlavina W."/>
            <person name="Kapustin Y."/>
            <person name="Kiryutin B."/>
            <person name="Kitts P."/>
            <person name="Maglott D."/>
            <person name="Pruitt K."/>
            <person name="Sapojnikov V."/>
            <person name="Souvorov A."/>
            <person name="Mackey A.J."/>
            <person name="Waterhouse R.M."/>
            <person name="Wyder S."/>
            <person name="Zdobnov E.M."/>
            <person name="Zdobnov E.M."/>
            <person name="Wyder S."/>
            <person name="Kriventseva E.V."/>
            <person name="Kadowaki T."/>
            <person name="Bork P."/>
            <person name="Aranda M."/>
            <person name="Bao R."/>
            <person name="Beermann A."/>
            <person name="Berns N."/>
            <person name="Bolognesi R."/>
            <person name="Bonneton F."/>
            <person name="Bopp D."/>
            <person name="Brown S.J."/>
            <person name="Bucher G."/>
            <person name="Butts T."/>
            <person name="Chaumot A."/>
            <person name="Denell R.E."/>
            <person name="Ferrier D.E."/>
            <person name="Friedrich M."/>
            <person name="Gordon C.M."/>
            <person name="Jindra M."/>
            <person name="Klingler M."/>
            <person name="Lan Q."/>
            <person name="Lattorff H.M."/>
            <person name="Laudet V."/>
            <person name="von Levetsow C."/>
            <person name="Liu Z."/>
            <person name="Lutz R."/>
            <person name="Lynch J.A."/>
            <person name="da Fonseca R.N."/>
            <person name="Posnien N."/>
            <person name="Reuter R."/>
            <person name="Roth S."/>
            <person name="Savard J."/>
            <person name="Schinko J.B."/>
            <person name="Schmitt C."/>
            <person name="Schoppmeier M."/>
            <person name="Schroder R."/>
            <person name="Shippy T.D."/>
            <person name="Simonnet F."/>
            <person name="Marques-Souza H."/>
            <person name="Tautz D."/>
            <person name="Tomoyasu Y."/>
            <person name="Trauner J."/>
            <person name="Van der Zee M."/>
            <person name="Vervoort M."/>
            <person name="Wittkopp N."/>
            <person name="Wimmer E.A."/>
            <person name="Yang X."/>
            <person name="Jones A.K."/>
            <person name="Sattelle D.B."/>
            <person name="Ebert P.R."/>
            <person name="Nelson D."/>
            <person name="Scott J.G."/>
            <person name="Beeman R.W."/>
            <person name="Muthukrishnan S."/>
            <person name="Kramer K.J."/>
            <person name="Arakane Y."/>
            <person name="Beeman R.W."/>
            <person name="Zhu Q."/>
            <person name="Hogenkamp D."/>
            <person name="Dixit R."/>
            <person name="Oppert B."/>
            <person name="Jiang H."/>
            <person name="Zou Z."/>
            <person name="Marshall J."/>
            <person name="Elpidina E."/>
            <person name="Vinokurov K."/>
            <person name="Oppert C."/>
            <person name="Zou Z."/>
            <person name="Evans J."/>
            <person name="Lu Z."/>
            <person name="Zhao P."/>
            <person name="Sumathipala N."/>
            <person name="Altincicek B."/>
            <person name="Vilcinskas A."/>
            <person name="Williams M."/>
            <person name="Hultmark D."/>
            <person name="Hetru C."/>
            <person name="Jiang H."/>
            <person name="Grimmelikhuijzen C.J."/>
            <person name="Hauser F."/>
            <person name="Cazzamali G."/>
            <person name="Williamson M."/>
            <person name="Park Y."/>
            <person name="Li B."/>
            <person name="Tanaka Y."/>
            <person name="Predel R."/>
            <person name="Neupert S."/>
            <person name="Schachtner J."/>
            <person name="Verleyen P."/>
            <person name="Raible F."/>
            <person name="Bork P."/>
            <person name="Friedrich M."/>
            <person name="Walden K.K."/>
            <person name="Robertson H.M."/>
            <person name="Angeli S."/>
            <person name="Foret S."/>
            <person name="Bucher G."/>
            <person name="Schuetz S."/>
            <person name="Maleszka R."/>
            <person name="Wimmer E.A."/>
            <person name="Beeman R.W."/>
            <person name="Lorenzen M."/>
            <person name="Tomoyasu Y."/>
            <person name="Miller S.C."/>
            <person name="Grossmann D."/>
            <person name="Bucher G."/>
        </authorList>
    </citation>
    <scope>NUCLEOTIDE SEQUENCE [LARGE SCALE GENOMIC DNA]</scope>
    <source>
        <strain evidence="3 4">Georgia GA2</strain>
    </source>
</reference>
<dbReference type="GO" id="GO:0005634">
    <property type="term" value="C:nucleus"/>
    <property type="evidence" value="ECO:0000318"/>
    <property type="project" value="GO_Central"/>
</dbReference>
<proteinExistence type="predicted"/>
<evidence type="ECO:0000259" key="2">
    <source>
        <dbReference type="PROSITE" id="PS51059"/>
    </source>
</evidence>
<evidence type="ECO:0000313" key="4">
    <source>
        <dbReference type="Proteomes" id="UP000007266"/>
    </source>
</evidence>
<dbReference type="KEGG" id="tca:103313828"/>
<dbReference type="Gene3D" id="3.90.228.10">
    <property type="match status" value="1"/>
</dbReference>